<organism evidence="1 2">
    <name type="scientific">Lucifera butyrica</name>
    <dbReference type="NCBI Taxonomy" id="1351585"/>
    <lineage>
        <taxon>Bacteria</taxon>
        <taxon>Bacillati</taxon>
        <taxon>Bacillota</taxon>
        <taxon>Negativicutes</taxon>
        <taxon>Veillonellales</taxon>
        <taxon>Veillonellaceae</taxon>
        <taxon>Lucifera</taxon>
    </lineage>
</organism>
<reference evidence="1 2" key="1">
    <citation type="submission" date="2018-06" db="EMBL/GenBank/DDBJ databases">
        <authorList>
            <person name="Strepis N."/>
        </authorList>
    </citation>
    <scope>NUCLEOTIDE SEQUENCE [LARGE SCALE GENOMIC DNA]</scope>
    <source>
        <strain evidence="1">LUCI</strain>
    </source>
</reference>
<accession>A0A498R6J2</accession>
<dbReference type="RefSeq" id="WP_122627768.1">
    <property type="nucleotide sequence ID" value="NZ_UPPP01000068.1"/>
</dbReference>
<dbReference type="AlphaFoldDB" id="A0A498R6J2"/>
<gene>
    <name evidence="1" type="ORF">LUCI_2056</name>
</gene>
<name>A0A498R6J2_9FIRM</name>
<proteinExistence type="predicted"/>
<evidence type="ECO:0000313" key="2">
    <source>
        <dbReference type="Proteomes" id="UP000277811"/>
    </source>
</evidence>
<dbReference type="Proteomes" id="UP000277811">
    <property type="component" value="Unassembled WGS sequence"/>
</dbReference>
<protein>
    <submittedName>
        <fullName evidence="1">Uncharacterized protein</fullName>
    </submittedName>
</protein>
<sequence length="127" mass="13299">MANEHTIIAHFPSSTKAAAAKQALAAAGLTDAQVRRNSRFGVTQDENQDDPVAQAETLTGLTLFSANNPNDANASTRVLMGADPSVSGFSMEGYGLAGGRAFTLVTFVPEERMDEAVTILKQNGGEV</sequence>
<keyword evidence="2" id="KW-1185">Reference proteome</keyword>
<evidence type="ECO:0000313" key="1">
    <source>
        <dbReference type="EMBL" id="VBB06819.1"/>
    </source>
</evidence>
<dbReference type="EMBL" id="UPPP01000068">
    <property type="protein sequence ID" value="VBB06819.1"/>
    <property type="molecule type" value="Genomic_DNA"/>
</dbReference>
<dbReference type="OrthoDB" id="1682554at2"/>